<keyword evidence="1" id="KW-0812">Transmembrane</keyword>
<proteinExistence type="predicted"/>
<protein>
    <submittedName>
        <fullName evidence="2">Uncharacterized protein</fullName>
    </submittedName>
</protein>
<keyword evidence="2" id="KW-0614">Plasmid</keyword>
<dbReference type="Proteomes" id="UP000501076">
    <property type="component" value="Plasmid pFDU301A"/>
</dbReference>
<keyword evidence="1" id="KW-1133">Transmembrane helix</keyword>
<dbReference type="EMBL" id="CP045273">
    <property type="protein sequence ID" value="QJX80965.1"/>
    <property type="molecule type" value="Genomic_DNA"/>
</dbReference>
<feature type="transmembrane region" description="Helical" evidence="1">
    <location>
        <begin position="124"/>
        <end position="142"/>
    </location>
</feature>
<accession>A0A6M6EBT3</accession>
<dbReference type="RefSeq" id="WP_171778965.1">
    <property type="nucleotide sequence ID" value="NZ_CP045273.1"/>
</dbReference>
<geneLocation type="plasmid" evidence="3">
    <name>pfdu301a</name>
</geneLocation>
<sequence>MKKDQKYLLAMMLLPWLSLPLLGKQSIKRFWLSSLIITILVSVESAFAHKKKWWWFYRSIHPKIPGNAPLILGPFFVGSFWILKFTYGNFLKYMKLNFIINAFFTYGLVKWFKQIGYCSFVRMKAYQMLLIFTVKAAVMYLIQSVIEKKKDNDCELEGTR</sequence>
<evidence type="ECO:0000313" key="3">
    <source>
        <dbReference type="Proteomes" id="UP000501076"/>
    </source>
</evidence>
<dbReference type="AlphaFoldDB" id="A0A6M6EBT3"/>
<gene>
    <name evidence="2" type="ORF">FDZ14_33280</name>
</gene>
<feature type="transmembrane region" description="Helical" evidence="1">
    <location>
        <begin position="29"/>
        <end position="47"/>
    </location>
</feature>
<feature type="transmembrane region" description="Helical" evidence="1">
    <location>
        <begin position="68"/>
        <end position="87"/>
    </location>
</feature>
<name>A0A6M6EBT3_PRIMG</name>
<keyword evidence="1" id="KW-0472">Membrane</keyword>
<evidence type="ECO:0000256" key="1">
    <source>
        <dbReference type="SAM" id="Phobius"/>
    </source>
</evidence>
<organism evidence="2 3">
    <name type="scientific">Priestia megaterium</name>
    <name type="common">Bacillus megaterium</name>
    <dbReference type="NCBI Taxonomy" id="1404"/>
    <lineage>
        <taxon>Bacteria</taxon>
        <taxon>Bacillati</taxon>
        <taxon>Bacillota</taxon>
        <taxon>Bacilli</taxon>
        <taxon>Bacillales</taxon>
        <taxon>Bacillaceae</taxon>
        <taxon>Priestia</taxon>
    </lineage>
</organism>
<reference evidence="2 3" key="1">
    <citation type="submission" date="2019-10" db="EMBL/GenBank/DDBJ databases">
        <title>Complete genome sequences for adaption low water activity.</title>
        <authorList>
            <person name="Zhao L."/>
            <person name="Zhong J."/>
        </authorList>
    </citation>
    <scope>NUCLEOTIDE SEQUENCE [LARGE SCALE GENOMIC DNA]</scope>
    <source>
        <strain evidence="2 3">FDU301</strain>
        <plasmid evidence="3">pfdu301a</plasmid>
    </source>
</reference>
<evidence type="ECO:0000313" key="2">
    <source>
        <dbReference type="EMBL" id="QJX80965.1"/>
    </source>
</evidence>
<feature type="transmembrane region" description="Helical" evidence="1">
    <location>
        <begin position="93"/>
        <end position="112"/>
    </location>
</feature>